<accession>A0A6M3ZIT4</accession>
<dbReference type="AlphaFoldDB" id="A0A6M3ZIT4"/>
<evidence type="ECO:0000256" key="1">
    <source>
        <dbReference type="SAM" id="MobiDB-lite"/>
    </source>
</evidence>
<feature type="compositionally biased region" description="Basic and acidic residues" evidence="1">
    <location>
        <begin position="7"/>
        <end position="18"/>
    </location>
</feature>
<dbReference type="OrthoDB" id="2918353at2"/>
<reference evidence="3" key="1">
    <citation type="submission" date="2020-04" db="EMBL/GenBank/DDBJ databases">
        <title>Phage recombination drives evolution of spore-forming Bacilli.</title>
        <authorList>
            <person name="Dragos A."/>
            <person name="Kovacs A.T."/>
        </authorList>
    </citation>
    <scope>NUCLEOTIDE SEQUENCE</scope>
    <source>
        <strain evidence="3">168</strain>
    </source>
</reference>
<organism evidence="3">
    <name type="scientific">Bacillus subtilis (strain 168)</name>
    <dbReference type="NCBI Taxonomy" id="224308"/>
    <lineage>
        <taxon>Bacteria</taxon>
        <taxon>Bacillati</taxon>
        <taxon>Bacillota</taxon>
        <taxon>Bacilli</taxon>
        <taxon>Bacillales</taxon>
        <taxon>Bacillaceae</taxon>
        <taxon>Bacillus</taxon>
    </lineage>
</organism>
<gene>
    <name evidence="2" type="ORF">HIR78_11470</name>
    <name evidence="3" type="ORF">HIR78_12815</name>
</gene>
<dbReference type="RefSeq" id="WP_010886547.1">
    <property type="nucleotide sequence ID" value="NC_000964.3"/>
</dbReference>
<dbReference type="EMBL" id="CP052842">
    <property type="protein sequence ID" value="QJP90886.1"/>
    <property type="molecule type" value="Genomic_DNA"/>
</dbReference>
<dbReference type="EMBL" id="CP052842">
    <property type="protein sequence ID" value="QJP90868.1"/>
    <property type="molecule type" value="Genomic_DNA"/>
</dbReference>
<evidence type="ECO:0000313" key="3">
    <source>
        <dbReference type="EMBL" id="QJP90886.1"/>
    </source>
</evidence>
<feature type="region of interest" description="Disordered" evidence="1">
    <location>
        <begin position="1"/>
        <end position="23"/>
    </location>
</feature>
<name>A0A6M3ZIT4_BACSU</name>
<protein>
    <submittedName>
        <fullName evidence="3">Uncharacterized protein</fullName>
    </submittedName>
</protein>
<evidence type="ECO:0000313" key="2">
    <source>
        <dbReference type="EMBL" id="QJP90868.1"/>
    </source>
</evidence>
<sequence length="203" mass="21712">MAFLNQDGDKYTSAKDDGTGNPITAVSIERSTVPLEVGLNNDQPLNVNVANTALDVNITNTASVPVLVKNTAAIKTQVQKSYSEFVVTDADTVATGATKSYTVDLIDSLGVFRTYGVAMYTTQTDSSNSKVLASIYSVPKNIPFYSATTSGNDNSVLFNSIVFVQNYPLQKQLTFTAPKIHLTVKAAGTVDLTGLKIVVWGME</sequence>
<dbReference type="KEGG" id="bsu:BSU21229"/>
<proteinExistence type="predicted"/>